<dbReference type="EMBL" id="NIOF01000004">
    <property type="protein sequence ID" value="OWQ91016.1"/>
    <property type="molecule type" value="Genomic_DNA"/>
</dbReference>
<feature type="compositionally biased region" description="Basic and acidic residues" evidence="1">
    <location>
        <begin position="1"/>
        <end position="10"/>
    </location>
</feature>
<reference evidence="3 4" key="1">
    <citation type="journal article" date="2008" name="Int. J. Syst. Evol. Microbiol.">
        <title>Description of Roseateles aquatilis sp. nov. and Roseateles terrae sp. nov., in the class Betaproteobacteria, and emended description of the genus Roseateles.</title>
        <authorList>
            <person name="Gomila M."/>
            <person name="Bowien B."/>
            <person name="Falsen E."/>
            <person name="Moore E.R."/>
            <person name="Lalucat J."/>
        </authorList>
    </citation>
    <scope>NUCLEOTIDE SEQUENCE [LARGE SCALE GENOMIC DNA]</scope>
    <source>
        <strain evidence="3 4">CCUG 48205</strain>
    </source>
</reference>
<feature type="region of interest" description="Disordered" evidence="1">
    <location>
        <begin position="1"/>
        <end position="70"/>
    </location>
</feature>
<dbReference type="GO" id="GO:0008233">
    <property type="term" value="F:peptidase activity"/>
    <property type="evidence" value="ECO:0007669"/>
    <property type="project" value="InterPro"/>
</dbReference>
<gene>
    <name evidence="3" type="ORF">CDN99_11505</name>
</gene>
<evidence type="ECO:0000313" key="3">
    <source>
        <dbReference type="EMBL" id="OWQ91016.1"/>
    </source>
</evidence>
<feature type="compositionally biased region" description="Low complexity" evidence="1">
    <location>
        <begin position="17"/>
        <end position="70"/>
    </location>
</feature>
<protein>
    <recommendedName>
        <fullName evidence="2">Peptidase M15C domain-containing protein</fullName>
    </recommendedName>
</protein>
<keyword evidence="4" id="KW-1185">Reference proteome</keyword>
<dbReference type="InterPro" id="IPR009045">
    <property type="entry name" value="Zn_M74/Hedgehog-like"/>
</dbReference>
<evidence type="ECO:0000259" key="2">
    <source>
        <dbReference type="Pfam" id="PF13539"/>
    </source>
</evidence>
<dbReference type="Gene3D" id="3.30.1380.10">
    <property type="match status" value="1"/>
</dbReference>
<dbReference type="Proteomes" id="UP000197468">
    <property type="component" value="Unassembled WGS sequence"/>
</dbReference>
<feature type="domain" description="Peptidase M15C" evidence="2">
    <location>
        <begin position="184"/>
        <end position="245"/>
    </location>
</feature>
<organism evidence="3 4">
    <name type="scientific">Roseateles aquatilis</name>
    <dbReference type="NCBI Taxonomy" id="431061"/>
    <lineage>
        <taxon>Bacteria</taxon>
        <taxon>Pseudomonadati</taxon>
        <taxon>Pseudomonadota</taxon>
        <taxon>Betaproteobacteria</taxon>
        <taxon>Burkholderiales</taxon>
        <taxon>Sphaerotilaceae</taxon>
        <taxon>Roseateles</taxon>
    </lineage>
</organism>
<evidence type="ECO:0000256" key="1">
    <source>
        <dbReference type="SAM" id="MobiDB-lite"/>
    </source>
</evidence>
<name>A0A246JFH9_9BURK</name>
<dbReference type="InterPro" id="IPR039561">
    <property type="entry name" value="Peptidase_M15C"/>
</dbReference>
<sequence length="259" mass="27215">MGKPDGRVDPNGRTLRRLATAGAGADASTSPAAARPAATSSPARPQLSAASAASSAAPRPASTPAATPASVPAAAASANTLLTRTVPRPEAHALNPGLVAVSSSFMVQTLGQPRHSYSQDCQPLTNEKLKKHIVSRSLGRFKVTGLDLAVESLQAAMEDIRKEQPAVYDALGTAGMLCCRNIRGSTTGISNHSWGTAIDFTLNGILDRRGDGKVQVGLTLIAPIMNRHGWYWGAAFRTEDAMHFEASRSLITQWAPRLI</sequence>
<dbReference type="AlphaFoldDB" id="A0A246JFH9"/>
<dbReference type="Pfam" id="PF13539">
    <property type="entry name" value="Peptidase_M15_4"/>
    <property type="match status" value="1"/>
</dbReference>
<dbReference type="SUPFAM" id="SSF55166">
    <property type="entry name" value="Hedgehog/DD-peptidase"/>
    <property type="match status" value="1"/>
</dbReference>
<accession>A0A246JFH9</accession>
<proteinExistence type="predicted"/>
<comment type="caution">
    <text evidence="3">The sequence shown here is derived from an EMBL/GenBank/DDBJ whole genome shotgun (WGS) entry which is preliminary data.</text>
</comment>
<evidence type="ECO:0000313" key="4">
    <source>
        <dbReference type="Proteomes" id="UP000197468"/>
    </source>
</evidence>